<dbReference type="GO" id="GO:0006935">
    <property type="term" value="P:chemotaxis"/>
    <property type="evidence" value="ECO:0007669"/>
    <property type="project" value="UniProtKB-ARBA"/>
</dbReference>
<protein>
    <submittedName>
        <fullName evidence="6">Chemotaxis protein</fullName>
    </submittedName>
</protein>
<name>A0A2N7LGP2_9GAMM</name>
<evidence type="ECO:0000256" key="4">
    <source>
        <dbReference type="SAM" id="Coils"/>
    </source>
</evidence>
<evidence type="ECO:0000313" key="6">
    <source>
        <dbReference type="EMBL" id="PMN94728.1"/>
    </source>
</evidence>
<comment type="subcellular location">
    <subcellularLocation>
        <location evidence="1">Membrane</location>
    </subcellularLocation>
</comment>
<dbReference type="SMART" id="SM00283">
    <property type="entry name" value="MA"/>
    <property type="match status" value="1"/>
</dbReference>
<evidence type="ECO:0000256" key="2">
    <source>
        <dbReference type="ARBA" id="ARBA00023224"/>
    </source>
</evidence>
<dbReference type="RefSeq" id="WP_102389852.1">
    <property type="nucleotide sequence ID" value="NZ_MDAL01000002.1"/>
</dbReference>
<gene>
    <name evidence="6" type="ORF">BCT23_01475</name>
</gene>
<reference evidence="7" key="1">
    <citation type="submission" date="2016-07" db="EMBL/GenBank/DDBJ databases">
        <title>Nontailed viruses are major unrecognized killers of bacteria in the ocean.</title>
        <authorList>
            <person name="Kauffman K."/>
            <person name="Hussain F."/>
            <person name="Yang J."/>
            <person name="Arevalo P."/>
            <person name="Brown J."/>
            <person name="Cutler M."/>
            <person name="Kelly L."/>
            <person name="Polz M.F."/>
        </authorList>
    </citation>
    <scope>NUCLEOTIDE SEQUENCE [LARGE SCALE GENOMIC DNA]</scope>
    <source>
        <strain evidence="7">10N.261.45.A10</strain>
    </source>
</reference>
<feature type="domain" description="Methyl-accepting transducer" evidence="5">
    <location>
        <begin position="34"/>
        <end position="248"/>
    </location>
</feature>
<dbReference type="PROSITE" id="PS50111">
    <property type="entry name" value="CHEMOTAXIS_TRANSDUC_2"/>
    <property type="match status" value="1"/>
</dbReference>
<accession>A0A2N7LGP2</accession>
<feature type="coiled-coil region" evidence="4">
    <location>
        <begin position="10"/>
        <end position="55"/>
    </location>
</feature>
<dbReference type="SUPFAM" id="SSF58104">
    <property type="entry name" value="Methyl-accepting chemotaxis protein (MCP) signaling domain"/>
    <property type="match status" value="1"/>
</dbReference>
<dbReference type="Gene3D" id="6.10.250.3200">
    <property type="match status" value="1"/>
</dbReference>
<dbReference type="Proteomes" id="UP000235387">
    <property type="component" value="Unassembled WGS sequence"/>
</dbReference>
<evidence type="ECO:0000256" key="3">
    <source>
        <dbReference type="PROSITE-ProRule" id="PRU00284"/>
    </source>
</evidence>
<evidence type="ECO:0000259" key="5">
    <source>
        <dbReference type="PROSITE" id="PS50111"/>
    </source>
</evidence>
<evidence type="ECO:0000313" key="7">
    <source>
        <dbReference type="Proteomes" id="UP000235387"/>
    </source>
</evidence>
<keyword evidence="4" id="KW-0175">Coiled coil</keyword>
<organism evidence="6 7">
    <name type="scientific">Enterovibrio norvegicus</name>
    <dbReference type="NCBI Taxonomy" id="188144"/>
    <lineage>
        <taxon>Bacteria</taxon>
        <taxon>Pseudomonadati</taxon>
        <taxon>Pseudomonadota</taxon>
        <taxon>Gammaproteobacteria</taxon>
        <taxon>Vibrionales</taxon>
        <taxon>Vibrionaceae</taxon>
        <taxon>Enterovibrio</taxon>
    </lineage>
</organism>
<dbReference type="PANTHER" id="PTHR32089">
    <property type="entry name" value="METHYL-ACCEPTING CHEMOTAXIS PROTEIN MCPB"/>
    <property type="match status" value="1"/>
</dbReference>
<dbReference type="PANTHER" id="PTHR32089:SF70">
    <property type="entry name" value="ENERGY TAXIS MODULATING METHYL ACCEPTING SENSORY TRANSDUCER"/>
    <property type="match status" value="1"/>
</dbReference>
<comment type="caution">
    <text evidence="6">The sequence shown here is derived from an EMBL/GenBank/DDBJ whole genome shotgun (WGS) entry which is preliminary data.</text>
</comment>
<dbReference type="Pfam" id="PF13682">
    <property type="entry name" value="CZB"/>
    <property type="match status" value="1"/>
</dbReference>
<dbReference type="InterPro" id="IPR025991">
    <property type="entry name" value="Chemoreceptor_zinc-bind_dom"/>
</dbReference>
<dbReference type="InterPro" id="IPR004089">
    <property type="entry name" value="MCPsignal_dom"/>
</dbReference>
<dbReference type="GO" id="GO:0016020">
    <property type="term" value="C:membrane"/>
    <property type="evidence" value="ECO:0007669"/>
    <property type="project" value="UniProtKB-SubCell"/>
</dbReference>
<dbReference type="Gene3D" id="1.20.120.30">
    <property type="entry name" value="Aspartate receptor, ligand-binding domain"/>
    <property type="match status" value="1"/>
</dbReference>
<dbReference type="Pfam" id="PF00015">
    <property type="entry name" value="MCPsignal"/>
    <property type="match status" value="1"/>
</dbReference>
<dbReference type="EMBL" id="MDAL01000002">
    <property type="protein sequence ID" value="PMN94728.1"/>
    <property type="molecule type" value="Genomic_DNA"/>
</dbReference>
<evidence type="ECO:0000256" key="1">
    <source>
        <dbReference type="ARBA" id="ARBA00004370"/>
    </source>
</evidence>
<proteinExistence type="predicted"/>
<keyword evidence="2 3" id="KW-0807">Transducer</keyword>
<sequence>MAFWNNKKVALDFERRLRELEENHAEERLNFDRQLEESKAEINELENIISNLTETSQCQLKGAEMLTSIREGLVTNAEKLLSEKHELSELDGMFAQTLTAIENLSIRATRISKDVERNQSAVAELTETTTSINRFVAAVKEISEQTNLLALNAAIEAARAGEAGRGFAVVADEVRQLARKAGEASQQIESLVKKVILQNAEIQEFVEESQRGAEEVATSSTQIGSVVHDVIDKSKVMQKVIQDAATTAFLNTVKLDHAVWKSVVYGYISNSDFGKTVNSHTECRLGEWYFKGDGAKYFSQFSSFNKLDRPHKLVHESGKLALESGARGDYTWMVNHLNTMENGSLEVTESLDHLIHESCRSH</sequence>
<dbReference type="GO" id="GO:0007165">
    <property type="term" value="P:signal transduction"/>
    <property type="evidence" value="ECO:0007669"/>
    <property type="project" value="UniProtKB-KW"/>
</dbReference>
<dbReference type="AlphaFoldDB" id="A0A2N7LGP2"/>